<keyword evidence="4" id="KW-1185">Reference proteome</keyword>
<dbReference type="AlphaFoldDB" id="A0AAE3AKT8"/>
<dbReference type="NCBIfam" id="NF037970">
    <property type="entry name" value="vanZ_1"/>
    <property type="match status" value="1"/>
</dbReference>
<keyword evidence="1" id="KW-0472">Membrane</keyword>
<keyword evidence="1" id="KW-0812">Transmembrane</keyword>
<dbReference type="Proteomes" id="UP001199424">
    <property type="component" value="Unassembled WGS sequence"/>
</dbReference>
<feature type="domain" description="VanZ-like" evidence="2">
    <location>
        <begin position="17"/>
        <end position="144"/>
    </location>
</feature>
<dbReference type="InterPro" id="IPR006976">
    <property type="entry name" value="VanZ-like"/>
</dbReference>
<keyword evidence="1" id="KW-1133">Transmembrane helix</keyword>
<organism evidence="3 4">
    <name type="scientific">Hominenteromicrobium mulieris</name>
    <dbReference type="NCBI Taxonomy" id="2885357"/>
    <lineage>
        <taxon>Bacteria</taxon>
        <taxon>Bacillati</taxon>
        <taxon>Bacillota</taxon>
        <taxon>Clostridia</taxon>
        <taxon>Eubacteriales</taxon>
        <taxon>Oscillospiraceae</taxon>
        <taxon>Hominenteromicrobium</taxon>
    </lineage>
</organism>
<dbReference type="EMBL" id="JAJEQC010000008">
    <property type="protein sequence ID" value="MCC2137126.1"/>
    <property type="molecule type" value="Genomic_DNA"/>
</dbReference>
<name>A0AAE3AKT8_9FIRM</name>
<sequence>MKQTMHNTRVRWVLGILIALTLAFIWSNSMQSRAVSGGMSGSLKTWLEQLLHTEISEFLLRKAAHFSEYGLLGVEFSLLLGLQHDKNGKNLQCGRNLLDFPLIGMLCAVTDETIQIFSGRGSLVSDVWIDTAGFSTGFFLTVLLFLFINHCKKSRVTGNRKG</sequence>
<proteinExistence type="predicted"/>
<feature type="transmembrane region" description="Helical" evidence="1">
    <location>
        <begin position="127"/>
        <end position="148"/>
    </location>
</feature>
<dbReference type="Pfam" id="PF04892">
    <property type="entry name" value="VanZ"/>
    <property type="match status" value="1"/>
</dbReference>
<accession>A0AAE3AKT8</accession>
<comment type="caution">
    <text evidence="3">The sequence shown here is derived from an EMBL/GenBank/DDBJ whole genome shotgun (WGS) entry which is preliminary data.</text>
</comment>
<evidence type="ECO:0000313" key="3">
    <source>
        <dbReference type="EMBL" id="MCC2137126.1"/>
    </source>
</evidence>
<reference evidence="3" key="1">
    <citation type="submission" date="2021-10" db="EMBL/GenBank/DDBJ databases">
        <title>Anaerobic single-cell dispensing facilitates the cultivation of human gut bacteria.</title>
        <authorList>
            <person name="Afrizal A."/>
        </authorList>
    </citation>
    <scope>NUCLEOTIDE SEQUENCE</scope>
    <source>
        <strain evidence="3">CLA-AA-H250</strain>
    </source>
</reference>
<gene>
    <name evidence="3" type="ORF">LKD31_08860</name>
</gene>
<protein>
    <submittedName>
        <fullName evidence="3">VanZ family protein</fullName>
    </submittedName>
</protein>
<evidence type="ECO:0000313" key="4">
    <source>
        <dbReference type="Proteomes" id="UP001199424"/>
    </source>
</evidence>
<dbReference type="RefSeq" id="WP_308449420.1">
    <property type="nucleotide sequence ID" value="NZ_JAJEQC010000008.1"/>
</dbReference>
<evidence type="ECO:0000256" key="1">
    <source>
        <dbReference type="SAM" id="Phobius"/>
    </source>
</evidence>
<evidence type="ECO:0000259" key="2">
    <source>
        <dbReference type="Pfam" id="PF04892"/>
    </source>
</evidence>